<name>A0AAV8SSZ7_9ROSI</name>
<dbReference type="Proteomes" id="UP001159364">
    <property type="component" value="Linkage Group LG09"/>
</dbReference>
<feature type="compositionally biased region" description="Basic residues" evidence="1">
    <location>
        <begin position="76"/>
        <end position="90"/>
    </location>
</feature>
<evidence type="ECO:0000313" key="3">
    <source>
        <dbReference type="Proteomes" id="UP001159364"/>
    </source>
</evidence>
<comment type="caution">
    <text evidence="2">The sequence shown here is derived from an EMBL/GenBank/DDBJ whole genome shotgun (WGS) entry which is preliminary data.</text>
</comment>
<proteinExistence type="predicted"/>
<feature type="compositionally biased region" description="Basic and acidic residues" evidence="1">
    <location>
        <begin position="91"/>
        <end position="101"/>
    </location>
</feature>
<reference evidence="2 3" key="1">
    <citation type="submission" date="2021-09" db="EMBL/GenBank/DDBJ databases">
        <title>Genomic insights and catalytic innovation underlie evolution of tropane alkaloids biosynthesis.</title>
        <authorList>
            <person name="Wang Y.-J."/>
            <person name="Tian T."/>
            <person name="Huang J.-P."/>
            <person name="Huang S.-X."/>
        </authorList>
    </citation>
    <scope>NUCLEOTIDE SEQUENCE [LARGE SCALE GENOMIC DNA]</scope>
    <source>
        <strain evidence="2">KIB-2018</strain>
        <tissue evidence="2">Leaf</tissue>
    </source>
</reference>
<dbReference type="AlphaFoldDB" id="A0AAV8SSZ7"/>
<sequence length="674" mass="76502">MKISSKSILSPGRAREPTSQISLSNSLSRRLRSNGSMKGGQASPMFSTANAKKRGCGFENPEPSSPKVTCIGQVRVKTKKQGKKLRKRSTRRGEPSFRRIEQNSNDDDDHNVEASKNPDNSQNHVNHQFLNHQQPRECLPLRNRKWVHFPLTICEALRAFGAEFNCFLPCRSSCMASEKDKDEKAVTDSGNDRSCGAVFTRWLVAVQEADGKGREIELVVGEEDEREESSRYRRSYRRHVFEEIEFKDESFEGGNGTGQEEEARVSICIPPKNALLLMRCRSDPVRMAALANKFWEAPPSKVEEDVTEVDEEVVEDCGNEKNQQKERKVEQGLQHNEEQVLVCEELRSCEPTEDEHQIQEAEKSLVVLESEDGDEEKRPDIELEAVTSAINLEQEVSGSVVPEDNLYDDSLLEKISDTGYLQNDESEEKMLQFQQDWEEQKPKKESQEIEIPVSVELKQEVVQNMQGQEPRQPQTLVHEELELAESSREEKEEAMMTLERSEPEDRQTDVKSRERESEPLLPDCLLLMMCEPKLSMEVSKETWVCSTDFIRWMPEQYRPWVNKNNGGDDPVKRRVSRDSIPPLPANNTLQQPPRSSCSYPSKPPPRVAGAESMATVIGQKLLGDKAYEPFVLTRCKSEPMRSAAKLAPDGCFWKNRKIEPHRPATLGVGAAGVV</sequence>
<keyword evidence="3" id="KW-1185">Reference proteome</keyword>
<feature type="region of interest" description="Disordered" evidence="1">
    <location>
        <begin position="560"/>
        <end position="608"/>
    </location>
</feature>
<feature type="region of interest" description="Disordered" evidence="1">
    <location>
        <begin position="482"/>
        <end position="517"/>
    </location>
</feature>
<feature type="compositionally biased region" description="Polar residues" evidence="1">
    <location>
        <begin position="585"/>
        <end position="599"/>
    </location>
</feature>
<feature type="region of interest" description="Disordered" evidence="1">
    <location>
        <begin position="1"/>
        <end position="125"/>
    </location>
</feature>
<gene>
    <name evidence="2" type="ORF">K2173_016690</name>
</gene>
<dbReference type="PANTHER" id="PTHR33448:SF4">
    <property type="entry name" value="CHLOROPLAST PROTEIN HCF243"/>
    <property type="match status" value="1"/>
</dbReference>
<dbReference type="EMBL" id="JAIWQS010000009">
    <property type="protein sequence ID" value="KAJ8755073.1"/>
    <property type="molecule type" value="Genomic_DNA"/>
</dbReference>
<dbReference type="PANTHER" id="PTHR33448">
    <property type="entry name" value="CHLOROPLAST PROTEIN HCF243-RELATED"/>
    <property type="match status" value="1"/>
</dbReference>
<evidence type="ECO:0000256" key="1">
    <source>
        <dbReference type="SAM" id="MobiDB-lite"/>
    </source>
</evidence>
<protein>
    <submittedName>
        <fullName evidence="2">Uncharacterized protein</fullName>
    </submittedName>
</protein>
<accession>A0AAV8SSZ7</accession>
<evidence type="ECO:0000313" key="2">
    <source>
        <dbReference type="EMBL" id="KAJ8755073.1"/>
    </source>
</evidence>
<organism evidence="2 3">
    <name type="scientific">Erythroxylum novogranatense</name>
    <dbReference type="NCBI Taxonomy" id="1862640"/>
    <lineage>
        <taxon>Eukaryota</taxon>
        <taxon>Viridiplantae</taxon>
        <taxon>Streptophyta</taxon>
        <taxon>Embryophyta</taxon>
        <taxon>Tracheophyta</taxon>
        <taxon>Spermatophyta</taxon>
        <taxon>Magnoliopsida</taxon>
        <taxon>eudicotyledons</taxon>
        <taxon>Gunneridae</taxon>
        <taxon>Pentapetalae</taxon>
        <taxon>rosids</taxon>
        <taxon>fabids</taxon>
        <taxon>Malpighiales</taxon>
        <taxon>Erythroxylaceae</taxon>
        <taxon>Erythroxylum</taxon>
    </lineage>
</organism>